<gene>
    <name evidence="2" type="ORF">LKE05_11035</name>
</gene>
<organism evidence="2 3">
    <name type="scientific">Hominilimicola fabiformis</name>
    <dbReference type="NCBI Taxonomy" id="2885356"/>
    <lineage>
        <taxon>Bacteria</taxon>
        <taxon>Bacillati</taxon>
        <taxon>Bacillota</taxon>
        <taxon>Clostridia</taxon>
        <taxon>Eubacteriales</taxon>
        <taxon>Oscillospiraceae</taxon>
        <taxon>Hominilimicola</taxon>
    </lineage>
</organism>
<proteinExistence type="predicted"/>
<dbReference type="Proteomes" id="UP001198242">
    <property type="component" value="Unassembled WGS sequence"/>
</dbReference>
<evidence type="ECO:0000313" key="2">
    <source>
        <dbReference type="EMBL" id="MCC2211321.1"/>
    </source>
</evidence>
<sequence length="333" mass="38865">MKSILSKYPELNGKLIDTIDENMKLFISNEDYKLYVMLNANKSFVLKEQNDTKSFENLSDVNEYISNKYPLKKGDICEDMNWLGDKIKIVATNNKVFVYADENGRYGIAYLALHVGRNSLYNDISLGQALKIAREDFGLVDDEFLYSDENKIYSIAESNPDYVILHNLTDKNYSFVKKGDLQFDYDNIVHLTVSKKFENLQDAQGYAWSNYDMNFNESLKQLQNKIKREYQDIMDKLEKTNAREILKHIKQIYSLKMVRDVFDNEVGIFMPKATVDYLLKEDVNATDELADRVSEYDSADFHNENVQTAVEDIQIEKEKEFESINTYEPELEL</sequence>
<keyword evidence="3" id="KW-1185">Reference proteome</keyword>
<dbReference type="AlphaFoldDB" id="A0AAE3DZI5"/>
<evidence type="ECO:0000313" key="3">
    <source>
        <dbReference type="Proteomes" id="UP001198242"/>
    </source>
</evidence>
<protein>
    <submittedName>
        <fullName evidence="2">Uncharacterized protein</fullName>
    </submittedName>
</protein>
<evidence type="ECO:0000256" key="1">
    <source>
        <dbReference type="SAM" id="Coils"/>
    </source>
</evidence>
<reference evidence="2 3" key="1">
    <citation type="submission" date="2021-10" db="EMBL/GenBank/DDBJ databases">
        <title>Anaerobic single-cell dispensing facilitates the cultivation of human gut bacteria.</title>
        <authorList>
            <person name="Afrizal A."/>
        </authorList>
    </citation>
    <scope>NUCLEOTIDE SEQUENCE [LARGE SCALE GENOMIC DNA]</scope>
    <source>
        <strain evidence="2 3">CLA-AA-H232</strain>
    </source>
</reference>
<name>A0AAE3DZI5_9FIRM</name>
<comment type="caution">
    <text evidence="2">The sequence shown here is derived from an EMBL/GenBank/DDBJ whole genome shotgun (WGS) entry which is preliminary data.</text>
</comment>
<dbReference type="RefSeq" id="WP_308456900.1">
    <property type="nucleotide sequence ID" value="NZ_JAJEQM010000016.1"/>
</dbReference>
<dbReference type="EMBL" id="JAJEQM010000016">
    <property type="protein sequence ID" value="MCC2211321.1"/>
    <property type="molecule type" value="Genomic_DNA"/>
</dbReference>
<accession>A0AAE3DZI5</accession>
<feature type="coiled-coil region" evidence="1">
    <location>
        <begin position="216"/>
        <end position="243"/>
    </location>
</feature>
<keyword evidence="1" id="KW-0175">Coiled coil</keyword>